<dbReference type="InterPro" id="IPR041726">
    <property type="entry name" value="ACAD10_11_N"/>
</dbReference>
<proteinExistence type="predicted"/>
<dbReference type="CDD" id="cd05154">
    <property type="entry name" value="ACAD10_11_N-like"/>
    <property type="match status" value="1"/>
</dbReference>
<protein>
    <recommendedName>
        <fullName evidence="1">Aminoglycoside phosphotransferase domain-containing protein</fullName>
    </recommendedName>
</protein>
<organism evidence="2">
    <name type="scientific">marine metagenome</name>
    <dbReference type="NCBI Taxonomy" id="408172"/>
    <lineage>
        <taxon>unclassified sequences</taxon>
        <taxon>metagenomes</taxon>
        <taxon>ecological metagenomes</taxon>
    </lineage>
</organism>
<dbReference type="InterPro" id="IPR011009">
    <property type="entry name" value="Kinase-like_dom_sf"/>
</dbReference>
<dbReference type="Gene3D" id="3.90.1200.10">
    <property type="match status" value="1"/>
</dbReference>
<sequence length="364" mass="41175">MIRKYVVTNSLASQIDRTGTSPVRAGLEIDIDAVESYFKENIDNFSGSITVTQFKGGQSNPTYKVEADNKAWVIRRKPPGTLVPSAHAVDREYRILCALQQTDVPVPKAFSLCMDKNVLGTEFFVMEFLNGRVFWDRLLPDMTTNQRMKIYDALNNGISTLHGVDANEVGLDTFGKSGGYVDRQLRRWGRQYLEADDERIPEMDNLIGWLKDHNPKNQETSIVHGDLTLNNVIFHPSAPDIIGILDWELSTLGNPVADFAYQAIQWRIPNHLYGGLGGINLENLGIPTENQYLASYCQRTNRDRISDWPFYMAFSMFKWASIHYGIRVRRKAGTASGISSSHKKDSARPYAQLAWKQVTEFGLD</sequence>
<accession>A0A381TXB2</accession>
<dbReference type="Gene3D" id="3.30.200.20">
    <property type="entry name" value="Phosphorylase Kinase, domain 1"/>
    <property type="match status" value="1"/>
</dbReference>
<evidence type="ECO:0000313" key="2">
    <source>
        <dbReference type="EMBL" id="SVA20434.1"/>
    </source>
</evidence>
<dbReference type="Pfam" id="PF01636">
    <property type="entry name" value="APH"/>
    <property type="match status" value="1"/>
</dbReference>
<dbReference type="EMBL" id="UINC01005301">
    <property type="protein sequence ID" value="SVA20434.1"/>
    <property type="molecule type" value="Genomic_DNA"/>
</dbReference>
<dbReference type="InterPro" id="IPR052898">
    <property type="entry name" value="ACAD10-like"/>
</dbReference>
<evidence type="ECO:0000259" key="1">
    <source>
        <dbReference type="Pfam" id="PF01636"/>
    </source>
</evidence>
<feature type="domain" description="Aminoglycoside phosphotransferase" evidence="1">
    <location>
        <begin position="50"/>
        <end position="269"/>
    </location>
</feature>
<gene>
    <name evidence="2" type="ORF">METZ01_LOCUS73288</name>
</gene>
<name>A0A381TXB2_9ZZZZ</name>
<reference evidence="2" key="1">
    <citation type="submission" date="2018-05" db="EMBL/GenBank/DDBJ databases">
        <authorList>
            <person name="Lanie J.A."/>
            <person name="Ng W.-L."/>
            <person name="Kazmierczak K.M."/>
            <person name="Andrzejewski T.M."/>
            <person name="Davidsen T.M."/>
            <person name="Wayne K.J."/>
            <person name="Tettelin H."/>
            <person name="Glass J.I."/>
            <person name="Rusch D."/>
            <person name="Podicherti R."/>
            <person name="Tsui H.-C.T."/>
            <person name="Winkler M.E."/>
        </authorList>
    </citation>
    <scope>NUCLEOTIDE SEQUENCE</scope>
</reference>
<dbReference type="PANTHER" id="PTHR47829:SF3">
    <property type="entry name" value="AMINOGLYCOSIDE PHOSPHOTRANSFERASE DOMAIN-CONTAINING PROTEIN"/>
    <property type="match status" value="1"/>
</dbReference>
<dbReference type="SUPFAM" id="SSF56112">
    <property type="entry name" value="Protein kinase-like (PK-like)"/>
    <property type="match status" value="1"/>
</dbReference>
<dbReference type="AlphaFoldDB" id="A0A381TXB2"/>
<dbReference type="PANTHER" id="PTHR47829">
    <property type="entry name" value="HYDROLASE, PUTATIVE (AFU_ORTHOLOGUE AFUA_1G12880)-RELATED"/>
    <property type="match status" value="1"/>
</dbReference>
<dbReference type="InterPro" id="IPR002575">
    <property type="entry name" value="Aminoglycoside_PTrfase"/>
</dbReference>